<proteinExistence type="predicted"/>
<comment type="caution">
    <text evidence="2">The sequence shown here is derived from an EMBL/GenBank/DDBJ whole genome shotgun (WGS) entry which is preliminary data.</text>
</comment>
<keyword evidence="1" id="KW-1133">Transmembrane helix</keyword>
<keyword evidence="3" id="KW-1185">Reference proteome</keyword>
<protein>
    <submittedName>
        <fullName evidence="2">Uncharacterized protein</fullName>
    </submittedName>
</protein>
<gene>
    <name evidence="2" type="ORF">HMPREF9103_01308</name>
</gene>
<evidence type="ECO:0000256" key="1">
    <source>
        <dbReference type="SAM" id="Phobius"/>
    </source>
</evidence>
<feature type="transmembrane region" description="Helical" evidence="1">
    <location>
        <begin position="12"/>
        <end position="32"/>
    </location>
</feature>
<accession>G9ZNK5</accession>
<dbReference type="PATRIC" id="fig|797515.3.peg.1219"/>
<evidence type="ECO:0000313" key="3">
    <source>
        <dbReference type="Proteomes" id="UP000004625"/>
    </source>
</evidence>
<keyword evidence="1" id="KW-0472">Membrane</keyword>
<name>G9ZNK5_9LACO</name>
<dbReference type="AlphaFoldDB" id="G9ZNK5"/>
<organism evidence="2 3">
    <name type="scientific">Lentilactobacillus parafarraginis F0439</name>
    <dbReference type="NCBI Taxonomy" id="797515"/>
    <lineage>
        <taxon>Bacteria</taxon>
        <taxon>Bacillati</taxon>
        <taxon>Bacillota</taxon>
        <taxon>Bacilli</taxon>
        <taxon>Lactobacillales</taxon>
        <taxon>Lactobacillaceae</taxon>
        <taxon>Lentilactobacillus</taxon>
    </lineage>
</organism>
<dbReference type="HOGENOM" id="CLU_3201345_0_0_9"/>
<keyword evidence="1" id="KW-0812">Transmembrane</keyword>
<dbReference type="Proteomes" id="UP000004625">
    <property type="component" value="Unassembled WGS sequence"/>
</dbReference>
<dbReference type="EMBL" id="AGEY01000062">
    <property type="protein sequence ID" value="EHL98753.1"/>
    <property type="molecule type" value="Genomic_DNA"/>
</dbReference>
<evidence type="ECO:0000313" key="2">
    <source>
        <dbReference type="EMBL" id="EHL98753.1"/>
    </source>
</evidence>
<reference evidence="2 3" key="1">
    <citation type="submission" date="2011-09" db="EMBL/GenBank/DDBJ databases">
        <authorList>
            <person name="Weinstock G."/>
            <person name="Sodergren E."/>
            <person name="Clifton S."/>
            <person name="Fulton L."/>
            <person name="Fulton B."/>
            <person name="Courtney L."/>
            <person name="Fronick C."/>
            <person name="Harrison M."/>
            <person name="Strong C."/>
            <person name="Farmer C."/>
            <person name="Delahaunty K."/>
            <person name="Markovic C."/>
            <person name="Hall O."/>
            <person name="Minx P."/>
            <person name="Tomlinson C."/>
            <person name="Mitreva M."/>
            <person name="Hou S."/>
            <person name="Chen J."/>
            <person name="Wollam A."/>
            <person name="Pepin K.H."/>
            <person name="Johnson M."/>
            <person name="Bhonagiri V."/>
            <person name="Zhang X."/>
            <person name="Suruliraj S."/>
            <person name="Warren W."/>
            <person name="Chinwalla A."/>
            <person name="Mardis E.R."/>
            <person name="Wilson R.K."/>
        </authorList>
    </citation>
    <scope>NUCLEOTIDE SEQUENCE [LARGE SCALE GENOMIC DNA]</scope>
    <source>
        <strain evidence="2 3">F0439</strain>
    </source>
</reference>
<sequence length="45" mass="5070">MSNQSSKLGKLYIIIVFALLYIPIIYLIVYSFSSGRQWLTSTGLA</sequence>